<dbReference type="AlphaFoldDB" id="A0A423VCP0"/>
<feature type="transmembrane region" description="Helical" evidence="1">
    <location>
        <begin position="20"/>
        <end position="38"/>
    </location>
</feature>
<evidence type="ECO:0008006" key="4">
    <source>
        <dbReference type="Google" id="ProtNLM"/>
    </source>
</evidence>
<dbReference type="GO" id="GO:0005506">
    <property type="term" value="F:iron ion binding"/>
    <property type="evidence" value="ECO:0007669"/>
    <property type="project" value="InterPro"/>
</dbReference>
<dbReference type="InterPro" id="IPR036396">
    <property type="entry name" value="Cyt_P450_sf"/>
</dbReference>
<dbReference type="GO" id="GO:0016705">
    <property type="term" value="F:oxidoreductase activity, acting on paired donors, with incorporation or reduction of molecular oxygen"/>
    <property type="evidence" value="ECO:0007669"/>
    <property type="project" value="InterPro"/>
</dbReference>
<organism evidence="2 3">
    <name type="scientific">Cytospora leucostoma</name>
    <dbReference type="NCBI Taxonomy" id="1230097"/>
    <lineage>
        <taxon>Eukaryota</taxon>
        <taxon>Fungi</taxon>
        <taxon>Dikarya</taxon>
        <taxon>Ascomycota</taxon>
        <taxon>Pezizomycotina</taxon>
        <taxon>Sordariomycetes</taxon>
        <taxon>Sordariomycetidae</taxon>
        <taxon>Diaporthales</taxon>
        <taxon>Cytosporaceae</taxon>
        <taxon>Cytospora</taxon>
    </lineage>
</organism>
<dbReference type="GO" id="GO:0004497">
    <property type="term" value="F:monooxygenase activity"/>
    <property type="evidence" value="ECO:0007669"/>
    <property type="project" value="InterPro"/>
</dbReference>
<evidence type="ECO:0000313" key="2">
    <source>
        <dbReference type="EMBL" id="ROV88722.1"/>
    </source>
</evidence>
<dbReference type="PANTHER" id="PTHR24306">
    <property type="match status" value="1"/>
</dbReference>
<gene>
    <name evidence="2" type="ORF">VPNG_10231</name>
</gene>
<name>A0A423VCP0_9PEZI</name>
<keyword evidence="3" id="KW-1185">Reference proteome</keyword>
<dbReference type="GO" id="GO:0020037">
    <property type="term" value="F:heme binding"/>
    <property type="evidence" value="ECO:0007669"/>
    <property type="project" value="InterPro"/>
</dbReference>
<feature type="transmembrane region" description="Helical" evidence="1">
    <location>
        <begin position="338"/>
        <end position="361"/>
    </location>
</feature>
<accession>A0A423VCP0</accession>
<reference evidence="2 3" key="1">
    <citation type="submission" date="2015-09" db="EMBL/GenBank/DDBJ databases">
        <title>Host preference determinants of Valsa canker pathogens revealed by comparative genomics.</title>
        <authorList>
            <person name="Yin Z."/>
            <person name="Huang L."/>
        </authorList>
    </citation>
    <scope>NUCLEOTIDE SEQUENCE [LARGE SCALE GENOMIC DNA]</scope>
    <source>
        <strain evidence="2 3">SXYLt</strain>
    </source>
</reference>
<evidence type="ECO:0000256" key="1">
    <source>
        <dbReference type="SAM" id="Phobius"/>
    </source>
</evidence>
<keyword evidence="1" id="KW-0812">Transmembrane</keyword>
<proteinExistence type="predicted"/>
<dbReference type="PANTHER" id="PTHR24306:SF7">
    <property type="entry name" value="AHBB"/>
    <property type="match status" value="1"/>
</dbReference>
<comment type="caution">
    <text evidence="2">The sequence shown here is derived from an EMBL/GenBank/DDBJ whole genome shotgun (WGS) entry which is preliminary data.</text>
</comment>
<dbReference type="InterPro" id="IPR001128">
    <property type="entry name" value="Cyt_P450"/>
</dbReference>
<dbReference type="SUPFAM" id="SSF48264">
    <property type="entry name" value="Cytochrome P450"/>
    <property type="match status" value="1"/>
</dbReference>
<protein>
    <recommendedName>
        <fullName evidence="4">Cytochrome P450</fullName>
    </recommendedName>
</protein>
<dbReference type="Pfam" id="PF00067">
    <property type="entry name" value="p450"/>
    <property type="match status" value="1"/>
</dbReference>
<dbReference type="Gene3D" id="1.10.630.10">
    <property type="entry name" value="Cytochrome P450"/>
    <property type="match status" value="1"/>
</dbReference>
<dbReference type="OrthoDB" id="3366823at2759"/>
<sequence>MSGLLAAGQRLLLQIPQQTLPVLLVTFIVICIATRFLSGSNVESAKHMSTKGAKTAPAIPYWIPYFGHIPQLAFNADGFLTGLQRLYPNGVFSLNFLGSTHTIVFKPGLVSSLLDLPAHIADGHAVWKHLMTSCFGYPRSTSDMKTYDLMLDDLLTQDNKLLSEATVNQMVDSTVQRLRHNIADFVTFNDSLVDQTEWERSADAATAEDANGETVVAVDLLDLVRNFIAMTASVSLLGTDFVENFPEIWEHFWIFDEGLTALAMDLPAFLPINKAIRARRGRSAVTRCLREFEEALETAREGGNPGTQWSDLDNVSPLIQGRVDDVYRKHKMTMRQRTACELGLLWAMNAHSNTLVFWILWRIYSDAVLLWRIREEIEPYVVLEKPVHGFGAAFGVALRIDSIDVDGLLNKCPLLKAAYIETLRLDGCAWSFNAIREDTVISDGKESPEKLSLPGGTYAHAAHELHHMNPDYFENPTEWRIDRHLKETAPNKKGDKELVADMGTVRPFGRGVSIFNGHEYALKEILLFSATIIAMYDMQPVGGGPWKLPKQAKGAATKLPTSSTRVWIKSRVLPTGKAA</sequence>
<keyword evidence="1" id="KW-1133">Transmembrane helix</keyword>
<dbReference type="Proteomes" id="UP000285146">
    <property type="component" value="Unassembled WGS sequence"/>
</dbReference>
<evidence type="ECO:0000313" key="3">
    <source>
        <dbReference type="Proteomes" id="UP000285146"/>
    </source>
</evidence>
<dbReference type="InParanoid" id="A0A423VCP0"/>
<keyword evidence="1" id="KW-0472">Membrane</keyword>
<dbReference type="EMBL" id="LKEB01000114">
    <property type="protein sequence ID" value="ROV88722.1"/>
    <property type="molecule type" value="Genomic_DNA"/>
</dbReference>
<dbReference type="STRING" id="1230097.A0A423VCP0"/>